<dbReference type="GO" id="GO:0000978">
    <property type="term" value="F:RNA polymerase II cis-regulatory region sequence-specific DNA binding"/>
    <property type="evidence" value="ECO:0007669"/>
    <property type="project" value="TreeGrafter"/>
</dbReference>
<dbReference type="EMBL" id="CACRXK020001673">
    <property type="protein sequence ID" value="CAB3990508.1"/>
    <property type="molecule type" value="Genomic_DNA"/>
</dbReference>
<proteinExistence type="predicted"/>
<dbReference type="Pfam" id="PF25416">
    <property type="entry name" value="GRHL1_C"/>
    <property type="match status" value="1"/>
</dbReference>
<dbReference type="InterPro" id="IPR040167">
    <property type="entry name" value="TF_CP2-like"/>
</dbReference>
<dbReference type="GO" id="GO:0005634">
    <property type="term" value="C:nucleus"/>
    <property type="evidence" value="ECO:0007669"/>
    <property type="project" value="TreeGrafter"/>
</dbReference>
<protein>
    <recommendedName>
        <fullName evidence="2">GRHL1/CP2 C-terminal domain-containing protein</fullName>
    </recommendedName>
</protein>
<evidence type="ECO:0000256" key="1">
    <source>
        <dbReference type="SAM" id="MobiDB-lite"/>
    </source>
</evidence>
<dbReference type="PANTHER" id="PTHR11037">
    <property type="entry name" value="TRANSCRIPTION FACTOR CP2"/>
    <property type="match status" value="1"/>
</dbReference>
<gene>
    <name evidence="3" type="ORF">PACLA_8A013932</name>
</gene>
<evidence type="ECO:0000259" key="2">
    <source>
        <dbReference type="Pfam" id="PF25416"/>
    </source>
</evidence>
<evidence type="ECO:0000313" key="4">
    <source>
        <dbReference type="Proteomes" id="UP001152795"/>
    </source>
</evidence>
<dbReference type="AlphaFoldDB" id="A0A6S7GEV8"/>
<evidence type="ECO:0000313" key="3">
    <source>
        <dbReference type="EMBL" id="CAB3990508.1"/>
    </source>
</evidence>
<comment type="caution">
    <text evidence="3">The sequence shown here is derived from an EMBL/GenBank/DDBJ whole genome shotgun (WGS) entry which is preliminary data.</text>
</comment>
<reference evidence="3" key="1">
    <citation type="submission" date="2020-04" db="EMBL/GenBank/DDBJ databases">
        <authorList>
            <person name="Alioto T."/>
            <person name="Alioto T."/>
            <person name="Gomez Garrido J."/>
        </authorList>
    </citation>
    <scope>NUCLEOTIDE SEQUENCE</scope>
    <source>
        <strain evidence="3">A484AB</strain>
    </source>
</reference>
<dbReference type="GO" id="GO:0001228">
    <property type="term" value="F:DNA-binding transcription activator activity, RNA polymerase II-specific"/>
    <property type="evidence" value="ECO:0007669"/>
    <property type="project" value="TreeGrafter"/>
</dbReference>
<dbReference type="InterPro" id="IPR057520">
    <property type="entry name" value="GRHL1/CP2_C"/>
</dbReference>
<sequence>MVLNAVRPSKNVLNNFNNMSTYPPCKRGVSCPKCARRRSKEAMENPPKGRSRKGTLLDAFRKAVNALDDLDLVPRAKKARACRHRPAALTIYVRRRTEKVYNAIRLNQKTVEELEQALGDKYNFAPSCVTSFTMSTSDSYQKHKRERCFIDVTEEMVQKFEDEDDFLVDLTYDIQTGVCEIKLTKGTTVPEIITSKKEEDSEIKKTSNLPAPRS</sequence>
<name>A0A6S7GEV8_PARCT</name>
<feature type="region of interest" description="Disordered" evidence="1">
    <location>
        <begin position="194"/>
        <end position="214"/>
    </location>
</feature>
<feature type="domain" description="GRHL1/CP2 C-terminal" evidence="2">
    <location>
        <begin position="88"/>
        <end position="183"/>
    </location>
</feature>
<organism evidence="3 4">
    <name type="scientific">Paramuricea clavata</name>
    <name type="common">Red gorgonian</name>
    <name type="synonym">Violescent sea-whip</name>
    <dbReference type="NCBI Taxonomy" id="317549"/>
    <lineage>
        <taxon>Eukaryota</taxon>
        <taxon>Metazoa</taxon>
        <taxon>Cnidaria</taxon>
        <taxon>Anthozoa</taxon>
        <taxon>Octocorallia</taxon>
        <taxon>Malacalcyonacea</taxon>
        <taxon>Plexauridae</taxon>
        <taxon>Paramuricea</taxon>
    </lineage>
</organism>
<keyword evidence="4" id="KW-1185">Reference proteome</keyword>
<feature type="compositionally biased region" description="Basic and acidic residues" evidence="1">
    <location>
        <begin position="194"/>
        <end position="205"/>
    </location>
</feature>
<dbReference type="PANTHER" id="PTHR11037:SF20">
    <property type="entry name" value="PROTEIN GRAINYHEAD"/>
    <property type="match status" value="1"/>
</dbReference>
<dbReference type="Proteomes" id="UP001152795">
    <property type="component" value="Unassembled WGS sequence"/>
</dbReference>
<dbReference type="OrthoDB" id="7680836at2759"/>
<accession>A0A6S7GEV8</accession>